<reference evidence="1 2" key="1">
    <citation type="submission" date="2017-12" db="EMBL/GenBank/DDBJ databases">
        <title>Comparative genomics of Botrytis spp.</title>
        <authorList>
            <person name="Valero-Jimenez C.A."/>
            <person name="Tapia P."/>
            <person name="Veloso J."/>
            <person name="Silva-Moreno E."/>
            <person name="Staats M."/>
            <person name="Valdes J.H."/>
            <person name="Van Kan J.A.L."/>
        </authorList>
    </citation>
    <scope>NUCLEOTIDE SEQUENCE [LARGE SCALE GENOMIC DNA]</scope>
    <source>
        <strain evidence="1 2">Bh0001</strain>
    </source>
</reference>
<dbReference type="EMBL" id="PQXK01000610">
    <property type="protein sequence ID" value="TGO31513.1"/>
    <property type="molecule type" value="Genomic_DNA"/>
</dbReference>
<evidence type="ECO:0000313" key="2">
    <source>
        <dbReference type="Proteomes" id="UP000297814"/>
    </source>
</evidence>
<sequence length="290" mass="34237">MVFPIPETLPYEVDPAFWGKQLNPAKEGLIETEVNADITMWLVNSQFRQYKGQQLWDEFREWYEGWTEATFKIAHREALKLVRNQLLLHGFQVRPAKGGNSYAKVLAELLSKNQPDERTKEVQEEAERLKLGYTDINQRLRFDEMIIRMKAHFETEERRQKYLTEWRNTTFPQVIRKYPDKTLSEQLEKLFETLRTLQYGLVDSYQSELMLRDQIINACREVPECNFVLLRPASTYEGLCADLRNAIGQAERMRTTNTYFADQMTNNLLGTEIYWTDPINCSNSKRISLK</sequence>
<gene>
    <name evidence="1" type="ORF">BHYA_0615g00020</name>
</gene>
<accession>A0A4Z1GBI8</accession>
<dbReference type="Proteomes" id="UP000297814">
    <property type="component" value="Unassembled WGS sequence"/>
</dbReference>
<protein>
    <submittedName>
        <fullName evidence="1">Uncharacterized protein</fullName>
    </submittedName>
</protein>
<dbReference type="AlphaFoldDB" id="A0A4Z1GBI8"/>
<name>A0A4Z1GBI8_9HELO</name>
<keyword evidence="2" id="KW-1185">Reference proteome</keyword>
<comment type="caution">
    <text evidence="1">The sequence shown here is derived from an EMBL/GenBank/DDBJ whole genome shotgun (WGS) entry which is preliminary data.</text>
</comment>
<proteinExistence type="predicted"/>
<organism evidence="1 2">
    <name type="scientific">Botrytis hyacinthi</name>
    <dbReference type="NCBI Taxonomy" id="278943"/>
    <lineage>
        <taxon>Eukaryota</taxon>
        <taxon>Fungi</taxon>
        <taxon>Dikarya</taxon>
        <taxon>Ascomycota</taxon>
        <taxon>Pezizomycotina</taxon>
        <taxon>Leotiomycetes</taxon>
        <taxon>Helotiales</taxon>
        <taxon>Sclerotiniaceae</taxon>
        <taxon>Botrytis</taxon>
    </lineage>
</organism>
<evidence type="ECO:0000313" key="1">
    <source>
        <dbReference type="EMBL" id="TGO31513.1"/>
    </source>
</evidence>